<name>A0ABU2MFJ5_9ACTN</name>
<proteinExistence type="predicted"/>
<organism evidence="1 2">
    <name type="scientific">Nocardiopsis lambiniae</name>
    <dbReference type="NCBI Taxonomy" id="3075539"/>
    <lineage>
        <taxon>Bacteria</taxon>
        <taxon>Bacillati</taxon>
        <taxon>Actinomycetota</taxon>
        <taxon>Actinomycetes</taxon>
        <taxon>Streptosporangiales</taxon>
        <taxon>Nocardiopsidaceae</taxon>
        <taxon>Nocardiopsis</taxon>
    </lineage>
</organism>
<sequence>MDYPAPSPLQQLLIDALAVVAADASDQTAWVDRHEVVVDEIALNFDDVFRMLEIPIEQRQIDESVGDALREIDTLFMIMSGQGNSDRWTRSALSSDKGWNQARRLARHVLIELTGRWDHPLPDIQVIR</sequence>
<dbReference type="Proteomes" id="UP001183390">
    <property type="component" value="Unassembled WGS sequence"/>
</dbReference>
<gene>
    <name evidence="1" type="ORF">RM479_23935</name>
</gene>
<evidence type="ECO:0000313" key="2">
    <source>
        <dbReference type="Proteomes" id="UP001183390"/>
    </source>
</evidence>
<accession>A0ABU2MFJ5</accession>
<dbReference type="RefSeq" id="WP_311513965.1">
    <property type="nucleotide sequence ID" value="NZ_JAVREP010000023.1"/>
</dbReference>
<comment type="caution">
    <text evidence="1">The sequence shown here is derived from an EMBL/GenBank/DDBJ whole genome shotgun (WGS) entry which is preliminary data.</text>
</comment>
<dbReference type="EMBL" id="JAVREP010000023">
    <property type="protein sequence ID" value="MDT0331474.1"/>
    <property type="molecule type" value="Genomic_DNA"/>
</dbReference>
<protein>
    <submittedName>
        <fullName evidence="1">Uncharacterized protein</fullName>
    </submittedName>
</protein>
<keyword evidence="2" id="KW-1185">Reference proteome</keyword>
<evidence type="ECO:0000313" key="1">
    <source>
        <dbReference type="EMBL" id="MDT0331474.1"/>
    </source>
</evidence>
<reference evidence="2" key="1">
    <citation type="submission" date="2023-07" db="EMBL/GenBank/DDBJ databases">
        <title>30 novel species of actinomycetes from the DSMZ collection.</title>
        <authorList>
            <person name="Nouioui I."/>
        </authorList>
    </citation>
    <scope>NUCLEOTIDE SEQUENCE [LARGE SCALE GENOMIC DNA]</scope>
    <source>
        <strain evidence="2">DSM 44743</strain>
    </source>
</reference>